<evidence type="ECO:0000313" key="7">
    <source>
        <dbReference type="Proteomes" id="UP001201812"/>
    </source>
</evidence>
<evidence type="ECO:0000256" key="2">
    <source>
        <dbReference type="RuleBase" id="RU003616"/>
    </source>
</evidence>
<dbReference type="AlphaFoldDB" id="A0AAD4R505"/>
<dbReference type="PANTHER" id="PTHR45640">
    <property type="entry name" value="HEAT SHOCK PROTEIN HSP-12.2-RELATED"/>
    <property type="match status" value="1"/>
</dbReference>
<dbReference type="GO" id="GO:0042026">
    <property type="term" value="P:protein refolding"/>
    <property type="evidence" value="ECO:0007669"/>
    <property type="project" value="TreeGrafter"/>
</dbReference>
<comment type="similarity">
    <text evidence="1 2">Belongs to the small heat shock protein (HSP20) family.</text>
</comment>
<feature type="domain" description="SHSP" evidence="5">
    <location>
        <begin position="57"/>
        <end position="166"/>
    </location>
</feature>
<dbReference type="InterPro" id="IPR008978">
    <property type="entry name" value="HSP20-like_chaperone"/>
</dbReference>
<keyword evidence="4" id="KW-0732">Signal</keyword>
<comment type="caution">
    <text evidence="6">The sequence shown here is derived from an EMBL/GenBank/DDBJ whole genome shotgun (WGS) entry which is preliminary data.</text>
</comment>
<dbReference type="Pfam" id="PF00011">
    <property type="entry name" value="HSP20"/>
    <property type="match status" value="1"/>
</dbReference>
<evidence type="ECO:0000313" key="6">
    <source>
        <dbReference type="EMBL" id="KAI1710388.1"/>
    </source>
</evidence>
<dbReference type="PANTHER" id="PTHR45640:SF26">
    <property type="entry name" value="RE23625P"/>
    <property type="match status" value="1"/>
</dbReference>
<feature type="chain" id="PRO_5042087332" evidence="4">
    <location>
        <begin position="18"/>
        <end position="168"/>
    </location>
</feature>
<dbReference type="InterPro" id="IPR001436">
    <property type="entry name" value="Alpha-crystallin/sHSP_animal"/>
</dbReference>
<evidence type="ECO:0000259" key="5">
    <source>
        <dbReference type="PROSITE" id="PS01031"/>
    </source>
</evidence>
<dbReference type="GO" id="GO:0005634">
    <property type="term" value="C:nucleus"/>
    <property type="evidence" value="ECO:0007669"/>
    <property type="project" value="TreeGrafter"/>
</dbReference>
<dbReference type="CDD" id="cd06526">
    <property type="entry name" value="metazoan_ACD"/>
    <property type="match status" value="1"/>
</dbReference>
<reference evidence="6" key="1">
    <citation type="submission" date="2022-01" db="EMBL/GenBank/DDBJ databases">
        <title>Genome Sequence Resource for Two Populations of Ditylenchus destructor, the Migratory Endoparasitic Phytonematode.</title>
        <authorList>
            <person name="Zhang H."/>
            <person name="Lin R."/>
            <person name="Xie B."/>
        </authorList>
    </citation>
    <scope>NUCLEOTIDE SEQUENCE</scope>
    <source>
        <strain evidence="6">BazhouSP</strain>
    </source>
</reference>
<dbReference type="GO" id="GO:0051082">
    <property type="term" value="F:unfolded protein binding"/>
    <property type="evidence" value="ECO:0007669"/>
    <property type="project" value="TreeGrafter"/>
</dbReference>
<gene>
    <name evidence="6" type="ORF">DdX_10747</name>
</gene>
<name>A0AAD4R505_9BILA</name>
<dbReference type="GO" id="GO:0009408">
    <property type="term" value="P:response to heat"/>
    <property type="evidence" value="ECO:0007669"/>
    <property type="project" value="TreeGrafter"/>
</dbReference>
<dbReference type="EMBL" id="JAKKPZ010000026">
    <property type="protein sequence ID" value="KAI1710388.1"/>
    <property type="molecule type" value="Genomic_DNA"/>
</dbReference>
<evidence type="ECO:0000256" key="3">
    <source>
        <dbReference type="SAM" id="MobiDB-lite"/>
    </source>
</evidence>
<dbReference type="SUPFAM" id="SSF49764">
    <property type="entry name" value="HSP20-like chaperones"/>
    <property type="match status" value="1"/>
</dbReference>
<accession>A0AAD4R505</accession>
<dbReference type="GO" id="GO:0005737">
    <property type="term" value="C:cytoplasm"/>
    <property type="evidence" value="ECO:0007669"/>
    <property type="project" value="TreeGrafter"/>
</dbReference>
<evidence type="ECO:0000256" key="1">
    <source>
        <dbReference type="PROSITE-ProRule" id="PRU00285"/>
    </source>
</evidence>
<keyword evidence="7" id="KW-1185">Reference proteome</keyword>
<feature type="signal peptide" evidence="4">
    <location>
        <begin position="1"/>
        <end position="17"/>
    </location>
</feature>
<sequence length="168" mass="18798">MSLLGGTIFTALTWIVGFDNCTNIVNDQLAKGGISGSLELPWYCAENLKTTPNPTPDNFEMVATERDREAGLNSRDFMANVNVSGFRPEDLEVTIEYDDVVVRGTHRDEVKRDERSMISRVAIPDGIDRDTIQCVLDKNQHDQLTIRGQKSADGRAHSRKLPVIVKHE</sequence>
<feature type="region of interest" description="Disordered" evidence="3">
    <location>
        <begin position="147"/>
        <end position="168"/>
    </location>
</feature>
<evidence type="ECO:0000256" key="4">
    <source>
        <dbReference type="SAM" id="SignalP"/>
    </source>
</evidence>
<organism evidence="6 7">
    <name type="scientific">Ditylenchus destructor</name>
    <dbReference type="NCBI Taxonomy" id="166010"/>
    <lineage>
        <taxon>Eukaryota</taxon>
        <taxon>Metazoa</taxon>
        <taxon>Ecdysozoa</taxon>
        <taxon>Nematoda</taxon>
        <taxon>Chromadorea</taxon>
        <taxon>Rhabditida</taxon>
        <taxon>Tylenchina</taxon>
        <taxon>Tylenchomorpha</taxon>
        <taxon>Sphaerularioidea</taxon>
        <taxon>Anguinidae</taxon>
        <taxon>Anguininae</taxon>
        <taxon>Ditylenchus</taxon>
    </lineage>
</organism>
<dbReference type="Gene3D" id="2.60.40.790">
    <property type="match status" value="1"/>
</dbReference>
<dbReference type="PROSITE" id="PS01031">
    <property type="entry name" value="SHSP"/>
    <property type="match status" value="1"/>
</dbReference>
<protein>
    <submittedName>
        <fullName evidence="6">Hsp20/alpha crystallin family domain-containing protein</fullName>
    </submittedName>
</protein>
<proteinExistence type="inferred from homology"/>
<dbReference type="InterPro" id="IPR002068">
    <property type="entry name" value="A-crystallin/Hsp20_dom"/>
</dbReference>
<dbReference type="Proteomes" id="UP001201812">
    <property type="component" value="Unassembled WGS sequence"/>
</dbReference>